<dbReference type="InterPro" id="IPR050261">
    <property type="entry name" value="FrsA_esterase"/>
</dbReference>
<dbReference type="InterPro" id="IPR001375">
    <property type="entry name" value="Peptidase_S9_cat"/>
</dbReference>
<organism evidence="2 3">
    <name type="scientific">Edaphobacter acidisoli</name>
    <dbReference type="NCBI Taxonomy" id="2040573"/>
    <lineage>
        <taxon>Bacteria</taxon>
        <taxon>Pseudomonadati</taxon>
        <taxon>Acidobacteriota</taxon>
        <taxon>Terriglobia</taxon>
        <taxon>Terriglobales</taxon>
        <taxon>Acidobacteriaceae</taxon>
        <taxon>Edaphobacter</taxon>
    </lineage>
</organism>
<dbReference type="GO" id="GO:0006508">
    <property type="term" value="P:proteolysis"/>
    <property type="evidence" value="ECO:0007669"/>
    <property type="project" value="InterPro"/>
</dbReference>
<name>A0A916RUR8_9BACT</name>
<dbReference type="GO" id="GO:0008236">
    <property type="term" value="F:serine-type peptidase activity"/>
    <property type="evidence" value="ECO:0007669"/>
    <property type="project" value="InterPro"/>
</dbReference>
<protein>
    <recommendedName>
        <fullName evidence="1">Peptidase S9 prolyl oligopeptidase catalytic domain-containing protein</fullName>
    </recommendedName>
</protein>
<sequence length="421" mass="46348">MKPEVPAKDLTAKQQAARLAKWRETIRKQLYIPSPLPKLDAKTWSTFSPMPGVLADRVTYNTADGMVVPAIVYRPDPKTVKWKGKLPGIVVVNGHGGDKFTWYAFYSGMLFAKAGAVVVTYDPIGEGERNIDKKSRAGAHDKWVDPPAGLPRTDWGQRLAGLMQVDVMQAVSYLISRPEVDPSRIATVGFSMGSFITGINGAIDTRIHAVLLSGGGDFDGPGGYFDSNPLPCQSPPYRSLEVLGDRGAVLYALNAARGPMYVMNGAADRVMDIPHHDAAWFAALRERAIAIRGTEKNMFTTIFYPGIDHRPSWVDRDGVEWLNKQIHFAIWDEKTIVNEPTTHVSTWARATDADISRNYMREDRGGGLDALGTGFPAIRREDLMVLPDADWLAMKDKLTYASWAAKMKAAEDEAARAVAAK</sequence>
<keyword evidence="3" id="KW-1185">Reference proteome</keyword>
<comment type="caution">
    <text evidence="2">The sequence shown here is derived from an EMBL/GenBank/DDBJ whole genome shotgun (WGS) entry which is preliminary data.</text>
</comment>
<proteinExistence type="predicted"/>
<dbReference type="SUPFAM" id="SSF53474">
    <property type="entry name" value="alpha/beta-Hydrolases"/>
    <property type="match status" value="1"/>
</dbReference>
<dbReference type="PANTHER" id="PTHR22946">
    <property type="entry name" value="DIENELACTONE HYDROLASE DOMAIN-CONTAINING PROTEIN-RELATED"/>
    <property type="match status" value="1"/>
</dbReference>
<dbReference type="Pfam" id="PF00326">
    <property type="entry name" value="Peptidase_S9"/>
    <property type="match status" value="1"/>
</dbReference>
<dbReference type="Proteomes" id="UP000648801">
    <property type="component" value="Unassembled WGS sequence"/>
</dbReference>
<reference evidence="2" key="2">
    <citation type="submission" date="2020-09" db="EMBL/GenBank/DDBJ databases">
        <authorList>
            <person name="Sun Q."/>
            <person name="Zhou Y."/>
        </authorList>
    </citation>
    <scope>NUCLEOTIDE SEQUENCE</scope>
    <source>
        <strain evidence="2">CGMCC 1.15447</strain>
    </source>
</reference>
<gene>
    <name evidence="2" type="ORF">GCM10011507_20020</name>
</gene>
<dbReference type="Gene3D" id="3.40.50.1820">
    <property type="entry name" value="alpha/beta hydrolase"/>
    <property type="match status" value="1"/>
</dbReference>
<evidence type="ECO:0000313" key="3">
    <source>
        <dbReference type="Proteomes" id="UP000648801"/>
    </source>
</evidence>
<dbReference type="AlphaFoldDB" id="A0A916RUR8"/>
<evidence type="ECO:0000259" key="1">
    <source>
        <dbReference type="Pfam" id="PF00326"/>
    </source>
</evidence>
<feature type="domain" description="Peptidase S9 prolyl oligopeptidase catalytic" evidence="1">
    <location>
        <begin position="165"/>
        <end position="329"/>
    </location>
</feature>
<accession>A0A916RUR8</accession>
<dbReference type="InterPro" id="IPR029058">
    <property type="entry name" value="AB_hydrolase_fold"/>
</dbReference>
<reference evidence="2" key="1">
    <citation type="journal article" date="2014" name="Int. J. Syst. Evol. Microbiol.">
        <title>Complete genome sequence of Corynebacterium casei LMG S-19264T (=DSM 44701T), isolated from a smear-ripened cheese.</title>
        <authorList>
            <consortium name="US DOE Joint Genome Institute (JGI-PGF)"/>
            <person name="Walter F."/>
            <person name="Albersmeier A."/>
            <person name="Kalinowski J."/>
            <person name="Ruckert C."/>
        </authorList>
    </citation>
    <scope>NUCLEOTIDE SEQUENCE</scope>
    <source>
        <strain evidence="2">CGMCC 1.15447</strain>
    </source>
</reference>
<evidence type="ECO:0000313" key="2">
    <source>
        <dbReference type="EMBL" id="GGA68503.1"/>
    </source>
</evidence>
<dbReference type="EMBL" id="BMJB01000001">
    <property type="protein sequence ID" value="GGA68503.1"/>
    <property type="molecule type" value="Genomic_DNA"/>
</dbReference>
<dbReference type="PANTHER" id="PTHR22946:SF8">
    <property type="entry name" value="ACETYL XYLAN ESTERASE DOMAIN-CONTAINING PROTEIN"/>
    <property type="match status" value="1"/>
</dbReference>